<evidence type="ECO:0000313" key="2">
    <source>
        <dbReference type="Proteomes" id="UP000276133"/>
    </source>
</evidence>
<comment type="caution">
    <text evidence="1">The sequence shown here is derived from an EMBL/GenBank/DDBJ whole genome shotgun (WGS) entry which is preliminary data.</text>
</comment>
<dbReference type="EMBL" id="REGN01008560">
    <property type="protein sequence ID" value="RNA03271.1"/>
    <property type="molecule type" value="Genomic_DNA"/>
</dbReference>
<protein>
    <submittedName>
        <fullName evidence="1">Uncharacterized protein</fullName>
    </submittedName>
</protein>
<organism evidence="1 2">
    <name type="scientific">Brachionus plicatilis</name>
    <name type="common">Marine rotifer</name>
    <name type="synonym">Brachionus muelleri</name>
    <dbReference type="NCBI Taxonomy" id="10195"/>
    <lineage>
        <taxon>Eukaryota</taxon>
        <taxon>Metazoa</taxon>
        <taxon>Spiralia</taxon>
        <taxon>Gnathifera</taxon>
        <taxon>Rotifera</taxon>
        <taxon>Eurotatoria</taxon>
        <taxon>Monogononta</taxon>
        <taxon>Pseudotrocha</taxon>
        <taxon>Ploima</taxon>
        <taxon>Brachionidae</taxon>
        <taxon>Brachionus</taxon>
    </lineage>
</organism>
<feature type="non-terminal residue" evidence="1">
    <location>
        <position position="1"/>
    </location>
</feature>
<gene>
    <name evidence="1" type="ORF">BpHYR1_029451</name>
</gene>
<keyword evidence="2" id="KW-1185">Reference proteome</keyword>
<proteinExistence type="predicted"/>
<name>A0A3M7PWY9_BRAPC</name>
<reference evidence="1 2" key="1">
    <citation type="journal article" date="2018" name="Sci. Rep.">
        <title>Genomic signatures of local adaptation to the degree of environmental predictability in rotifers.</title>
        <authorList>
            <person name="Franch-Gras L."/>
            <person name="Hahn C."/>
            <person name="Garcia-Roger E.M."/>
            <person name="Carmona M.J."/>
            <person name="Serra M."/>
            <person name="Gomez A."/>
        </authorList>
    </citation>
    <scope>NUCLEOTIDE SEQUENCE [LARGE SCALE GENOMIC DNA]</scope>
    <source>
        <strain evidence="1">HYR1</strain>
    </source>
</reference>
<evidence type="ECO:0000313" key="1">
    <source>
        <dbReference type="EMBL" id="RNA03271.1"/>
    </source>
</evidence>
<accession>A0A3M7PWY9</accession>
<dbReference type="AlphaFoldDB" id="A0A3M7PWY9"/>
<sequence>IIFCSKSNLNFFHSNSTKTFLYLDNYRKLVFTTLRVKAKTSAFTLIEIVFYSIWQKMGFFIFFKFFSKNSIFGHIEVKAEVLALTLRVVNTSLRFCYRKIMLIALRKLPSLNSKSNTIFDFQHHILPIHKDISILLPITGKLDFKRHNIGFFLNFFPFKHSFGTK</sequence>
<dbReference type="Proteomes" id="UP000276133">
    <property type="component" value="Unassembled WGS sequence"/>
</dbReference>